<dbReference type="Proteomes" id="UP000636793">
    <property type="component" value="Unassembled WGS sequence"/>
</dbReference>
<protein>
    <submittedName>
        <fullName evidence="2">Uncharacterized protein</fullName>
    </submittedName>
</protein>
<gene>
    <name evidence="2" type="ORF">GCM10011492_21330</name>
</gene>
<dbReference type="RefSeq" id="WP_188836984.1">
    <property type="nucleotide sequence ID" value="NZ_BMHI01000003.1"/>
</dbReference>
<reference evidence="2" key="1">
    <citation type="journal article" date="2014" name="Int. J. Syst. Evol. Microbiol.">
        <title>Complete genome sequence of Corynebacterium casei LMG S-19264T (=DSM 44701T), isolated from a smear-ripened cheese.</title>
        <authorList>
            <consortium name="US DOE Joint Genome Institute (JGI-PGF)"/>
            <person name="Walter F."/>
            <person name="Albersmeier A."/>
            <person name="Kalinowski J."/>
            <person name="Ruckert C."/>
        </authorList>
    </citation>
    <scope>NUCLEOTIDE SEQUENCE</scope>
    <source>
        <strain evidence="2">CGMCC 1.15085</strain>
    </source>
</reference>
<keyword evidence="1" id="KW-1133">Transmembrane helix</keyword>
<evidence type="ECO:0000313" key="2">
    <source>
        <dbReference type="EMBL" id="GGB30591.1"/>
    </source>
</evidence>
<evidence type="ECO:0000313" key="3">
    <source>
        <dbReference type="Proteomes" id="UP000636793"/>
    </source>
</evidence>
<proteinExistence type="predicted"/>
<name>A0A916T5M2_9MICO</name>
<keyword evidence="1" id="KW-0472">Membrane</keyword>
<dbReference type="EMBL" id="BMHI01000003">
    <property type="protein sequence ID" value="GGB30591.1"/>
    <property type="molecule type" value="Genomic_DNA"/>
</dbReference>
<dbReference type="AlphaFoldDB" id="A0A916T5M2"/>
<evidence type="ECO:0000256" key="1">
    <source>
        <dbReference type="SAM" id="Phobius"/>
    </source>
</evidence>
<reference evidence="2" key="2">
    <citation type="submission" date="2020-09" db="EMBL/GenBank/DDBJ databases">
        <authorList>
            <person name="Sun Q."/>
            <person name="Zhou Y."/>
        </authorList>
    </citation>
    <scope>NUCLEOTIDE SEQUENCE</scope>
    <source>
        <strain evidence="2">CGMCC 1.15085</strain>
    </source>
</reference>
<feature type="transmembrane region" description="Helical" evidence="1">
    <location>
        <begin position="37"/>
        <end position="56"/>
    </location>
</feature>
<accession>A0A916T5M2</accession>
<sequence length="178" mass="19374">MTVDIEKALAETPTQPMRVDPAQVIHNARRRRFRQRMAVGAAAVASTALVAGVAFGNPFTGQPRTLPASQLPPASTNVTEVTKWYLQKVEAQDCAAVRSLTLAGAGVWCSTPRLKGYKDLQGPDHYNASWLGKPVECLTFERLTSGSGDHTVPSGWSPWELCFNKTASGWRLFSQGNM</sequence>
<comment type="caution">
    <text evidence="2">The sequence shown here is derived from an EMBL/GenBank/DDBJ whole genome shotgun (WGS) entry which is preliminary data.</text>
</comment>
<keyword evidence="1" id="KW-0812">Transmembrane</keyword>
<organism evidence="2 3">
    <name type="scientific">Flexivirga endophytica</name>
    <dbReference type="NCBI Taxonomy" id="1849103"/>
    <lineage>
        <taxon>Bacteria</taxon>
        <taxon>Bacillati</taxon>
        <taxon>Actinomycetota</taxon>
        <taxon>Actinomycetes</taxon>
        <taxon>Micrococcales</taxon>
        <taxon>Dermacoccaceae</taxon>
        <taxon>Flexivirga</taxon>
    </lineage>
</organism>
<keyword evidence="3" id="KW-1185">Reference proteome</keyword>